<organism evidence="1 2">
    <name type="scientific">Rhododendron molle</name>
    <name type="common">Chinese azalea</name>
    <name type="synonym">Azalea mollis</name>
    <dbReference type="NCBI Taxonomy" id="49168"/>
    <lineage>
        <taxon>Eukaryota</taxon>
        <taxon>Viridiplantae</taxon>
        <taxon>Streptophyta</taxon>
        <taxon>Embryophyta</taxon>
        <taxon>Tracheophyta</taxon>
        <taxon>Spermatophyta</taxon>
        <taxon>Magnoliopsida</taxon>
        <taxon>eudicotyledons</taxon>
        <taxon>Gunneridae</taxon>
        <taxon>Pentapetalae</taxon>
        <taxon>asterids</taxon>
        <taxon>Ericales</taxon>
        <taxon>Ericaceae</taxon>
        <taxon>Ericoideae</taxon>
        <taxon>Rhodoreae</taxon>
        <taxon>Rhododendron</taxon>
    </lineage>
</organism>
<gene>
    <name evidence="1" type="ORF">RHMOL_Rhmol08G0070300</name>
</gene>
<keyword evidence="2" id="KW-1185">Reference proteome</keyword>
<sequence>MPCMSGVARAFSTWASETQFTFSESPNHESADLKIRFSLGDHGDGAPFNWANGVLAHACAPTDGRFQYNEDYLFFADPIVGSFRLETVALHEIGHLNLGLGHSEVQEAIMFPGIAAATTKGFE</sequence>
<name>A0ACC0MM01_RHOML</name>
<dbReference type="EMBL" id="CM046395">
    <property type="protein sequence ID" value="KAI8541547.1"/>
    <property type="molecule type" value="Genomic_DNA"/>
</dbReference>
<dbReference type="Proteomes" id="UP001062846">
    <property type="component" value="Chromosome 8"/>
</dbReference>
<accession>A0ACC0MM01</accession>
<evidence type="ECO:0000313" key="2">
    <source>
        <dbReference type="Proteomes" id="UP001062846"/>
    </source>
</evidence>
<comment type="caution">
    <text evidence="1">The sequence shown here is derived from an EMBL/GenBank/DDBJ whole genome shotgun (WGS) entry which is preliminary data.</text>
</comment>
<protein>
    <submittedName>
        <fullName evidence="1">Uncharacterized protein</fullName>
    </submittedName>
</protein>
<proteinExistence type="predicted"/>
<evidence type="ECO:0000313" key="1">
    <source>
        <dbReference type="EMBL" id="KAI8541547.1"/>
    </source>
</evidence>
<reference evidence="1" key="1">
    <citation type="submission" date="2022-02" db="EMBL/GenBank/DDBJ databases">
        <title>Plant Genome Project.</title>
        <authorList>
            <person name="Zhang R.-G."/>
        </authorList>
    </citation>
    <scope>NUCLEOTIDE SEQUENCE</scope>
    <source>
        <strain evidence="1">AT1</strain>
    </source>
</reference>